<dbReference type="Pfam" id="PF02129">
    <property type="entry name" value="Peptidase_S15"/>
    <property type="match status" value="1"/>
</dbReference>
<dbReference type="NCBIfam" id="TIGR00976">
    <property type="entry name" value="CocE_NonD"/>
    <property type="match status" value="1"/>
</dbReference>
<dbReference type="InterPro" id="IPR000383">
    <property type="entry name" value="Xaa-Pro-like_dom"/>
</dbReference>
<dbReference type="InterPro" id="IPR029058">
    <property type="entry name" value="AB_hydrolase_fold"/>
</dbReference>
<evidence type="ECO:0000256" key="3">
    <source>
        <dbReference type="SAM" id="SignalP"/>
    </source>
</evidence>
<dbReference type="SMART" id="SM00939">
    <property type="entry name" value="PepX_C"/>
    <property type="match status" value="1"/>
</dbReference>
<organism evidence="5 6">
    <name type="scientific">Steroidobacter flavus</name>
    <dbReference type="NCBI Taxonomy" id="1842136"/>
    <lineage>
        <taxon>Bacteria</taxon>
        <taxon>Pseudomonadati</taxon>
        <taxon>Pseudomonadota</taxon>
        <taxon>Gammaproteobacteria</taxon>
        <taxon>Steroidobacterales</taxon>
        <taxon>Steroidobacteraceae</taxon>
        <taxon>Steroidobacter</taxon>
    </lineage>
</organism>
<feature type="signal peptide" evidence="3">
    <location>
        <begin position="1"/>
        <end position="19"/>
    </location>
</feature>
<dbReference type="GO" id="GO:0016787">
    <property type="term" value="F:hydrolase activity"/>
    <property type="evidence" value="ECO:0007669"/>
    <property type="project" value="UniProtKB-KW"/>
</dbReference>
<evidence type="ECO:0000313" key="5">
    <source>
        <dbReference type="EMBL" id="MFC4312440.1"/>
    </source>
</evidence>
<evidence type="ECO:0000256" key="1">
    <source>
        <dbReference type="ARBA" id="ARBA00022801"/>
    </source>
</evidence>
<name>A0ABV8SZ57_9GAMM</name>
<dbReference type="InterPro" id="IPR013736">
    <property type="entry name" value="Xaa-Pro_dipept_C"/>
</dbReference>
<feature type="domain" description="Xaa-Pro dipeptidyl-peptidase C-terminal" evidence="4">
    <location>
        <begin position="329"/>
        <end position="581"/>
    </location>
</feature>
<keyword evidence="1 5" id="KW-0378">Hydrolase</keyword>
<keyword evidence="6" id="KW-1185">Reference proteome</keyword>
<evidence type="ECO:0000259" key="4">
    <source>
        <dbReference type="SMART" id="SM00939"/>
    </source>
</evidence>
<dbReference type="SUPFAM" id="SSF49785">
    <property type="entry name" value="Galactose-binding domain-like"/>
    <property type="match status" value="1"/>
</dbReference>
<dbReference type="Gene3D" id="1.10.3020.10">
    <property type="entry name" value="alpha-amino acid ester hydrolase ( Helical cap domain)"/>
    <property type="match status" value="1"/>
</dbReference>
<dbReference type="Gene3D" id="3.40.50.1820">
    <property type="entry name" value="alpha/beta hydrolase"/>
    <property type="match status" value="1"/>
</dbReference>
<evidence type="ECO:0000256" key="2">
    <source>
        <dbReference type="SAM" id="MobiDB-lite"/>
    </source>
</evidence>
<accession>A0ABV8SZ57</accession>
<dbReference type="Gene3D" id="2.60.120.260">
    <property type="entry name" value="Galactose-binding domain-like"/>
    <property type="match status" value="1"/>
</dbReference>
<proteinExistence type="predicted"/>
<feature type="chain" id="PRO_5046595466" evidence="3">
    <location>
        <begin position="20"/>
        <end position="587"/>
    </location>
</feature>
<dbReference type="RefSeq" id="WP_380601829.1">
    <property type="nucleotide sequence ID" value="NZ_JBHSDU010000014.1"/>
</dbReference>
<gene>
    <name evidence="5" type="ORF">ACFPN2_25380</name>
</gene>
<dbReference type="PANTHER" id="PTHR43056:SF10">
    <property type="entry name" value="COCE_NOND FAMILY, PUTATIVE (AFU_ORTHOLOGUE AFUA_7G00600)-RELATED"/>
    <property type="match status" value="1"/>
</dbReference>
<keyword evidence="3" id="KW-0732">Signal</keyword>
<comment type="caution">
    <text evidence="5">The sequence shown here is derived from an EMBL/GenBank/DDBJ whole genome shotgun (WGS) entry which is preliminary data.</text>
</comment>
<dbReference type="InterPro" id="IPR008979">
    <property type="entry name" value="Galactose-bd-like_sf"/>
</dbReference>
<dbReference type="InterPro" id="IPR050585">
    <property type="entry name" value="Xaa-Pro_dipeptidyl-ppase/CocE"/>
</dbReference>
<feature type="region of interest" description="Disordered" evidence="2">
    <location>
        <begin position="387"/>
        <end position="407"/>
    </location>
</feature>
<sequence>MVRVTGAAFALLISALAFIAPTAAQERVSPYDSSDVIVEFNVMVPMRDGVRLATDVYRPAADGKYPVILARDPYDNGSDDDSVAEGHAWAKRGYVFLHQDVRGRYDSEGSFYTYSSEGADGYDSQQWAGSQSWSSGKVGMLGGSYLASAQWLSAHLRAPSLVAIAPRMTPYNYYKDVAYPGGALSLSSRIDWATLMAGHTNQTRKYDWKRMMRHLPLATMDRALGRDMPHWRDWIAHPSYDSFWEALDVESRAAETDVPAYSIAGWYDVFQRGSLTSFSDMRTKARSPRARNGQKLIIGPWPHAEFPKQQLGDLDFGPDSVVKFETLHQRWFDYWLKGQDNGVMQEAPVKLFVMGENRWRDEQEWPLARAQYTKFYLRSAGKANTRAGNGRLERTAPGAGEPTDSYIYDPENPVPTIGGNLMFAPLPAGPFDQSSLDGRDDVLMFSTAPLDKDVEVTGPILVTLYAASTARDTDFTAKLLDVHPDGKAYNLVDGIIRARYRKSFEQPALIEPGAVNEYVIDLWATSNLFKKGHRIRIDISSSNFPRFDRNPNTGNAFATDTGTQSATQTVYHNKRYPSHVTLPLIPR</sequence>
<dbReference type="Proteomes" id="UP001595904">
    <property type="component" value="Unassembled WGS sequence"/>
</dbReference>
<protein>
    <submittedName>
        <fullName evidence="5">CocE/NonD family hydrolase</fullName>
    </submittedName>
</protein>
<dbReference type="SUPFAM" id="SSF53474">
    <property type="entry name" value="alpha/beta-Hydrolases"/>
    <property type="match status" value="1"/>
</dbReference>
<dbReference type="InterPro" id="IPR005674">
    <property type="entry name" value="CocE/Ser_esterase"/>
</dbReference>
<reference evidence="6" key="1">
    <citation type="journal article" date="2019" name="Int. J. Syst. Evol. Microbiol.">
        <title>The Global Catalogue of Microorganisms (GCM) 10K type strain sequencing project: providing services to taxonomists for standard genome sequencing and annotation.</title>
        <authorList>
            <consortium name="The Broad Institute Genomics Platform"/>
            <consortium name="The Broad Institute Genome Sequencing Center for Infectious Disease"/>
            <person name="Wu L."/>
            <person name="Ma J."/>
        </authorList>
    </citation>
    <scope>NUCLEOTIDE SEQUENCE [LARGE SCALE GENOMIC DNA]</scope>
    <source>
        <strain evidence="6">CGMCC 1.10759</strain>
    </source>
</reference>
<dbReference type="Pfam" id="PF08530">
    <property type="entry name" value="PepX_C"/>
    <property type="match status" value="1"/>
</dbReference>
<dbReference type="PANTHER" id="PTHR43056">
    <property type="entry name" value="PEPTIDASE S9 PROLYL OLIGOPEPTIDASE"/>
    <property type="match status" value="1"/>
</dbReference>
<evidence type="ECO:0000313" key="6">
    <source>
        <dbReference type="Proteomes" id="UP001595904"/>
    </source>
</evidence>
<dbReference type="EMBL" id="JBHSDU010000014">
    <property type="protein sequence ID" value="MFC4312440.1"/>
    <property type="molecule type" value="Genomic_DNA"/>
</dbReference>